<keyword evidence="6" id="KW-0539">Nucleus</keyword>
<feature type="compositionally biased region" description="Polar residues" evidence="8">
    <location>
        <begin position="242"/>
        <end position="255"/>
    </location>
</feature>
<gene>
    <name evidence="10" type="ORF">DNTS_000535</name>
</gene>
<feature type="compositionally biased region" description="Basic residues" evidence="8">
    <location>
        <begin position="669"/>
        <end position="679"/>
    </location>
</feature>
<dbReference type="InterPro" id="IPR005037">
    <property type="entry name" value="PRP38"/>
</dbReference>
<feature type="compositionally biased region" description="Low complexity" evidence="8">
    <location>
        <begin position="219"/>
        <end position="233"/>
    </location>
</feature>
<evidence type="ECO:0000313" key="10">
    <source>
        <dbReference type="EMBL" id="TRY81835.1"/>
    </source>
</evidence>
<dbReference type="EMBL" id="SRMA01026594">
    <property type="protein sequence ID" value="TRY81835.1"/>
    <property type="molecule type" value="Genomic_DNA"/>
</dbReference>
<evidence type="ECO:0000256" key="2">
    <source>
        <dbReference type="ARBA" id="ARBA00006164"/>
    </source>
</evidence>
<comment type="caution">
    <text evidence="10">The sequence shown here is derived from an EMBL/GenBank/DDBJ whole genome shotgun (WGS) entry which is preliminary data.</text>
</comment>
<reference evidence="10 11" key="1">
    <citation type="journal article" date="2019" name="Sci. Data">
        <title>Hybrid genome assembly and annotation of Danionella translucida.</title>
        <authorList>
            <person name="Kadobianskyi M."/>
            <person name="Schulze L."/>
            <person name="Schuelke M."/>
            <person name="Judkewitz B."/>
        </authorList>
    </citation>
    <scope>NUCLEOTIDE SEQUENCE [LARGE SCALE GENOMIC DNA]</scope>
    <source>
        <strain evidence="10 11">Bolton</strain>
    </source>
</reference>
<comment type="similarity">
    <text evidence="2">Belongs to the PRP38 family.</text>
</comment>
<feature type="compositionally biased region" description="Basic and acidic residues" evidence="8">
    <location>
        <begin position="802"/>
        <end position="834"/>
    </location>
</feature>
<keyword evidence="5" id="KW-0508">mRNA splicing</keyword>
<evidence type="ECO:0000256" key="1">
    <source>
        <dbReference type="ARBA" id="ARBA00004123"/>
    </source>
</evidence>
<sequence>MAFIMMKKKRFKFKVDVELEELSSVPFVNGVLFCKVRLTDGGFSEESSREPVLVNCVKWKKKFLFVSKMSANAGTGLLDPCIFRVSVRKELKGGKTFAKLGFADLNLAEFAGSGSTVRRCLLEGYNTKNTRQDNSILKVIINMQLMSGDPCFKTPPSTATTISFPGDAERSLAEDRRGETQKSAHFLTEKSFSHGSVPDELGKCGHSRTASYASQQSKLSGYSTGHSRSSSLTELSHRRNLSVGSASTGIDSLQETSEDKESRSPLPQHFSTPSHSATTTHRALVKQDSMESQLKRVDATRVDADDIIETILQGQDFSHSILDSSNEEEGLRLFVGPGGSTALGSQHTRCARIGYATTFLPQGSAMAVSQQQQQAVSKPSGGKHGNVLPLWGNEKTMNLNTMILTNVLASPYFKVQLYELKTYHEVVDEIYFKVTHVEPWEKGSRKTAGQTGMCGGVRGVGTGGIVSTAFCLLYKLFTLKLTRKQVMGLITHTDSPYIRALGFMYIRYTQPPPDLVDWYDEFLDDEEELDVKAGGGCVMTVGEMLRSFLTKLEWFSTLFPRIPVPVQKAIDQHMKGRPRKAPQRDAQEEEETVETGRHTERRRSRTPRRSPSPRRSQNRSRSRSHQRERRGASFDRELERERDRQRKERDGKDRDRRRSRTPERGTERRRSRSRERRRSQSITRERRNERKDREGESERERSRRKDREHHKDRERSKDKRSKGEEERRHKEDKEDRKHRDEKRAKRSRSRDKKHKTEHSSKKRSRSGSRNRQVAGEERSRKREHSPSKERSHKRSRSKEKSHHRDSSNGREQGKQDRHSSEPAEKSNHYRGDSS</sequence>
<dbReference type="AlphaFoldDB" id="A0A553PVX8"/>
<dbReference type="Pfam" id="PF10358">
    <property type="entry name" value="NT-C2"/>
    <property type="match status" value="1"/>
</dbReference>
<feature type="compositionally biased region" description="Basic and acidic residues" evidence="8">
    <location>
        <begin position="683"/>
        <end position="743"/>
    </location>
</feature>
<evidence type="ECO:0000256" key="7">
    <source>
        <dbReference type="ARBA" id="ARBA00034780"/>
    </source>
</evidence>
<feature type="compositionally biased region" description="Polar residues" evidence="8">
    <location>
        <begin position="269"/>
        <end position="281"/>
    </location>
</feature>
<evidence type="ECO:0000256" key="4">
    <source>
        <dbReference type="ARBA" id="ARBA00022728"/>
    </source>
</evidence>
<dbReference type="STRING" id="623744.A0A553PVX8"/>
<dbReference type="InterPro" id="IPR019448">
    <property type="entry name" value="NT-C2"/>
</dbReference>
<feature type="compositionally biased region" description="Basic and acidic residues" evidence="8">
    <location>
        <begin position="167"/>
        <end position="192"/>
    </location>
</feature>
<feature type="compositionally biased region" description="Basic residues" evidence="8">
    <location>
        <begin position="599"/>
        <end position="628"/>
    </location>
</feature>
<evidence type="ECO:0000256" key="8">
    <source>
        <dbReference type="SAM" id="MobiDB-lite"/>
    </source>
</evidence>
<keyword evidence="11" id="KW-1185">Reference proteome</keyword>
<feature type="compositionally biased region" description="Basic residues" evidence="8">
    <location>
        <begin position="744"/>
        <end position="768"/>
    </location>
</feature>
<proteinExistence type="inferred from homology"/>
<feature type="region of interest" description="Disordered" evidence="8">
    <location>
        <begin position="570"/>
        <end position="834"/>
    </location>
</feature>
<dbReference type="Pfam" id="PF03371">
    <property type="entry name" value="PRP38"/>
    <property type="match status" value="1"/>
</dbReference>
<feature type="compositionally biased region" description="Basic and acidic residues" evidence="8">
    <location>
        <begin position="774"/>
        <end position="789"/>
    </location>
</feature>
<dbReference type="OrthoDB" id="3881at2759"/>
<feature type="compositionally biased region" description="Basic and acidic residues" evidence="8">
    <location>
        <begin position="629"/>
        <end position="668"/>
    </location>
</feature>
<dbReference type="PROSITE" id="PS51840">
    <property type="entry name" value="C2_NT"/>
    <property type="match status" value="1"/>
</dbReference>
<dbReference type="PANTHER" id="PTHR21456">
    <property type="entry name" value="FAMILY WITH SEQUENCE SIMILARITY 102"/>
    <property type="match status" value="1"/>
</dbReference>
<accession>A0A553PVX8</accession>
<evidence type="ECO:0000256" key="6">
    <source>
        <dbReference type="ARBA" id="ARBA00023242"/>
    </source>
</evidence>
<protein>
    <recommendedName>
        <fullName evidence="9">C2 NT-type domain-containing protein</fullName>
    </recommendedName>
</protein>
<dbReference type="InterPro" id="IPR039931">
    <property type="entry name" value="EEIG1/2-like"/>
</dbReference>
<name>A0A553PVX8_9TELE</name>
<evidence type="ECO:0000256" key="3">
    <source>
        <dbReference type="ARBA" id="ARBA00022664"/>
    </source>
</evidence>
<evidence type="ECO:0000313" key="11">
    <source>
        <dbReference type="Proteomes" id="UP000316079"/>
    </source>
</evidence>
<keyword evidence="4" id="KW-0747">Spliceosome</keyword>
<dbReference type="Proteomes" id="UP000316079">
    <property type="component" value="Unassembled WGS sequence"/>
</dbReference>
<feature type="domain" description="C2 NT-type" evidence="9">
    <location>
        <begin position="3"/>
        <end position="145"/>
    </location>
</feature>
<comment type="similarity">
    <text evidence="7">Belongs to the EEIG family.</text>
</comment>
<comment type="subcellular location">
    <subcellularLocation>
        <location evidence="1">Nucleus</location>
    </subcellularLocation>
</comment>
<organism evidence="10 11">
    <name type="scientific">Danionella cerebrum</name>
    <dbReference type="NCBI Taxonomy" id="2873325"/>
    <lineage>
        <taxon>Eukaryota</taxon>
        <taxon>Metazoa</taxon>
        <taxon>Chordata</taxon>
        <taxon>Craniata</taxon>
        <taxon>Vertebrata</taxon>
        <taxon>Euteleostomi</taxon>
        <taxon>Actinopterygii</taxon>
        <taxon>Neopterygii</taxon>
        <taxon>Teleostei</taxon>
        <taxon>Ostariophysi</taxon>
        <taxon>Cypriniformes</taxon>
        <taxon>Danionidae</taxon>
        <taxon>Danioninae</taxon>
        <taxon>Danionella</taxon>
    </lineage>
</organism>
<dbReference type="GO" id="GO:0006397">
    <property type="term" value="P:mRNA processing"/>
    <property type="evidence" value="ECO:0007669"/>
    <property type="project" value="UniProtKB-KW"/>
</dbReference>
<keyword evidence="3" id="KW-0507">mRNA processing</keyword>
<evidence type="ECO:0000256" key="5">
    <source>
        <dbReference type="ARBA" id="ARBA00023187"/>
    </source>
</evidence>
<dbReference type="PANTHER" id="PTHR21456:SF3">
    <property type="entry name" value="EEIG FAMILY MEMBER 2"/>
    <property type="match status" value="1"/>
</dbReference>
<feature type="compositionally biased region" description="Polar residues" evidence="8">
    <location>
        <begin position="208"/>
        <end position="218"/>
    </location>
</feature>
<evidence type="ECO:0000259" key="9">
    <source>
        <dbReference type="PROSITE" id="PS51840"/>
    </source>
</evidence>
<dbReference type="GO" id="GO:0005681">
    <property type="term" value="C:spliceosomal complex"/>
    <property type="evidence" value="ECO:0007669"/>
    <property type="project" value="UniProtKB-KW"/>
</dbReference>
<feature type="compositionally biased region" description="Basic residues" evidence="8">
    <location>
        <begin position="790"/>
        <end position="801"/>
    </location>
</feature>
<feature type="region of interest" description="Disordered" evidence="8">
    <location>
        <begin position="156"/>
        <end position="297"/>
    </location>
</feature>
<dbReference type="GO" id="GO:0008380">
    <property type="term" value="P:RNA splicing"/>
    <property type="evidence" value="ECO:0007669"/>
    <property type="project" value="UniProtKB-KW"/>
</dbReference>